<feature type="region of interest" description="Disordered" evidence="1">
    <location>
        <begin position="1"/>
        <end position="20"/>
    </location>
</feature>
<dbReference type="OrthoDB" id="3619815at2"/>
<evidence type="ECO:0000313" key="3">
    <source>
        <dbReference type="Proteomes" id="UP000194360"/>
    </source>
</evidence>
<dbReference type="AlphaFoldDB" id="A0A1Y2MWN6"/>
<protein>
    <submittedName>
        <fullName evidence="2">Uncharacterized protein</fullName>
    </submittedName>
</protein>
<dbReference type="EMBL" id="MIGB01000016">
    <property type="protein sequence ID" value="OSY39606.1"/>
    <property type="molecule type" value="Genomic_DNA"/>
</dbReference>
<keyword evidence="3" id="KW-1185">Reference proteome</keyword>
<sequence length="227" mass="23926">MTDTHEDGAPGDGGPVAPTTVRRIDVPESGELAQLAAVFEDLQYVLRCCEHLVTALAGPESGPVRVDADPALVEALWTGAVIGYVRCFSGRTKTLTGADLEKLELDGDVGDFHEMLLKLRDHYASRHVNPRESYSIGVAQSNDGAPRGVAIISTPRPLVDETTVRLLGRVAYGLSGLVDARMKKSQNDVLGVAHDMTPAQLSALPLVHLADEPDAAGPADGESPATG</sequence>
<organism evidence="2 3">
    <name type="scientific">Pseudonocardia autotrophica</name>
    <name type="common">Amycolata autotrophica</name>
    <name type="synonym">Nocardia autotrophica</name>
    <dbReference type="NCBI Taxonomy" id="2074"/>
    <lineage>
        <taxon>Bacteria</taxon>
        <taxon>Bacillati</taxon>
        <taxon>Actinomycetota</taxon>
        <taxon>Actinomycetes</taxon>
        <taxon>Pseudonocardiales</taxon>
        <taxon>Pseudonocardiaceae</taxon>
        <taxon>Pseudonocardia</taxon>
    </lineage>
</organism>
<evidence type="ECO:0000313" key="2">
    <source>
        <dbReference type="EMBL" id="OSY39606.1"/>
    </source>
</evidence>
<reference evidence="2 3" key="1">
    <citation type="submission" date="2016-09" db="EMBL/GenBank/DDBJ databases">
        <title>Pseudonocardia autotrophica DSM535, a candidate organism with high potential of specific P450 cytochromes.</title>
        <authorList>
            <person name="Grumaz C."/>
            <person name="Vainshtein Y."/>
            <person name="Kirstahler P."/>
            <person name="Sohn K."/>
        </authorList>
    </citation>
    <scope>NUCLEOTIDE SEQUENCE [LARGE SCALE GENOMIC DNA]</scope>
    <source>
        <strain evidence="2 3">DSM 535</strain>
    </source>
</reference>
<dbReference type="Proteomes" id="UP000194360">
    <property type="component" value="Unassembled WGS sequence"/>
</dbReference>
<comment type="caution">
    <text evidence="2">The sequence shown here is derived from an EMBL/GenBank/DDBJ whole genome shotgun (WGS) entry which is preliminary data.</text>
</comment>
<evidence type="ECO:0000256" key="1">
    <source>
        <dbReference type="SAM" id="MobiDB-lite"/>
    </source>
</evidence>
<accession>A0A1Y2MWN6</accession>
<proteinExistence type="predicted"/>
<dbReference type="RefSeq" id="WP_085913545.1">
    <property type="nucleotide sequence ID" value="NZ_AP018920.1"/>
</dbReference>
<gene>
    <name evidence="2" type="ORF">BG845_03203</name>
</gene>
<name>A0A1Y2MWN6_PSEAH</name>